<name>X1K3S6_9ZZZZ</name>
<reference evidence="1" key="1">
    <citation type="journal article" date="2014" name="Front. Microbiol.">
        <title>High frequency of phylogenetically diverse reductive dehalogenase-homologous genes in deep subseafloor sedimentary metagenomes.</title>
        <authorList>
            <person name="Kawai M."/>
            <person name="Futagami T."/>
            <person name="Toyoda A."/>
            <person name="Takaki Y."/>
            <person name="Nishi S."/>
            <person name="Hori S."/>
            <person name="Arai W."/>
            <person name="Tsubouchi T."/>
            <person name="Morono Y."/>
            <person name="Uchiyama I."/>
            <person name="Ito T."/>
            <person name="Fujiyama A."/>
            <person name="Inagaki F."/>
            <person name="Takami H."/>
        </authorList>
    </citation>
    <scope>NUCLEOTIDE SEQUENCE</scope>
    <source>
        <strain evidence="1">Expedition CK06-06</strain>
    </source>
</reference>
<comment type="caution">
    <text evidence="1">The sequence shown here is derived from an EMBL/GenBank/DDBJ whole genome shotgun (WGS) entry which is preliminary data.</text>
</comment>
<dbReference type="EMBL" id="BARV01001953">
    <property type="protein sequence ID" value="GAI01662.1"/>
    <property type="molecule type" value="Genomic_DNA"/>
</dbReference>
<accession>X1K3S6</accession>
<protein>
    <submittedName>
        <fullName evidence="1">Uncharacterized protein</fullName>
    </submittedName>
</protein>
<gene>
    <name evidence="1" type="ORF">S06H3_05310</name>
</gene>
<proteinExistence type="predicted"/>
<evidence type="ECO:0000313" key="1">
    <source>
        <dbReference type="EMBL" id="GAI01662.1"/>
    </source>
</evidence>
<dbReference type="AlphaFoldDB" id="X1K3S6"/>
<organism evidence="1">
    <name type="scientific">marine sediment metagenome</name>
    <dbReference type="NCBI Taxonomy" id="412755"/>
    <lineage>
        <taxon>unclassified sequences</taxon>
        <taxon>metagenomes</taxon>
        <taxon>ecological metagenomes</taxon>
    </lineage>
</organism>
<sequence length="160" mass="18841">MKRPITIRLEDDVIEVLDALGGKTKGIRHLVKEHLKKIRGEKRDKTPEEVFYESIYLPSEPHLREVYIAFVMLYLKCGDRSGFLDQYIDKLSGSTGLDQKTIVKNIRKLANSGFVTTKGFLFRPTLRLKETVNEEEFREILNDYLSFIRNVQRYKDWLEK</sequence>